<sequence length="108" mass="11770">MPLNLPYPQLRGFSSKFDKLELYWGRPIPAHKRRLIPTSGSYPKRFDVGSTRAGVKPVGNIQPDLVIVASNTPPPALGAQSSLRMNSCAASVTVSRKLIRRTNGAGLR</sequence>
<dbReference type="OrthoDB" id="2017946at2759"/>
<proteinExistence type="predicted"/>
<dbReference type="Proteomes" id="UP000177622">
    <property type="component" value="Unassembled WGS sequence"/>
</dbReference>
<gene>
    <name evidence="1" type="ORF">PENARI_c003G06509</name>
</gene>
<comment type="caution">
    <text evidence="1">The sequence shown here is derived from an EMBL/GenBank/DDBJ whole genome shotgun (WGS) entry which is preliminary data.</text>
</comment>
<name>A0A1F5LT82_PENAI</name>
<keyword evidence="2" id="KW-1185">Reference proteome</keyword>
<dbReference type="AlphaFoldDB" id="A0A1F5LT82"/>
<accession>A0A1F5LT82</accession>
<protein>
    <submittedName>
        <fullName evidence="1">Uncharacterized protein</fullName>
    </submittedName>
</protein>
<dbReference type="RefSeq" id="XP_022491851.1">
    <property type="nucleotide sequence ID" value="XM_022628452.1"/>
</dbReference>
<dbReference type="EMBL" id="LXJU01000003">
    <property type="protein sequence ID" value="OGE56423.1"/>
    <property type="molecule type" value="Genomic_DNA"/>
</dbReference>
<organism evidence="1 2">
    <name type="scientific">Penicillium arizonense</name>
    <dbReference type="NCBI Taxonomy" id="1835702"/>
    <lineage>
        <taxon>Eukaryota</taxon>
        <taxon>Fungi</taxon>
        <taxon>Dikarya</taxon>
        <taxon>Ascomycota</taxon>
        <taxon>Pezizomycotina</taxon>
        <taxon>Eurotiomycetes</taxon>
        <taxon>Eurotiomycetidae</taxon>
        <taxon>Eurotiales</taxon>
        <taxon>Aspergillaceae</taxon>
        <taxon>Penicillium</taxon>
    </lineage>
</organism>
<reference evidence="1 2" key="1">
    <citation type="journal article" date="2016" name="Sci. Rep.">
        <title>Penicillium arizonense, a new, genome sequenced fungal species, reveals a high chemical diversity in secreted metabolites.</title>
        <authorList>
            <person name="Grijseels S."/>
            <person name="Nielsen J.C."/>
            <person name="Randelovic M."/>
            <person name="Nielsen J."/>
            <person name="Nielsen K.F."/>
            <person name="Workman M."/>
            <person name="Frisvad J.C."/>
        </authorList>
    </citation>
    <scope>NUCLEOTIDE SEQUENCE [LARGE SCALE GENOMIC DNA]</scope>
    <source>
        <strain evidence="1 2">CBS 141311</strain>
    </source>
</reference>
<dbReference type="GeneID" id="34573186"/>
<dbReference type="STRING" id="1835702.A0A1F5LT82"/>
<evidence type="ECO:0000313" key="1">
    <source>
        <dbReference type="EMBL" id="OGE56423.1"/>
    </source>
</evidence>
<evidence type="ECO:0000313" key="2">
    <source>
        <dbReference type="Proteomes" id="UP000177622"/>
    </source>
</evidence>